<comment type="caution">
    <text evidence="1">The sequence shown here is derived from an EMBL/GenBank/DDBJ whole genome shotgun (WGS) entry which is preliminary data.</text>
</comment>
<evidence type="ECO:0000313" key="1">
    <source>
        <dbReference type="EMBL" id="MBB3140085.1"/>
    </source>
</evidence>
<dbReference type="InterPro" id="IPR012347">
    <property type="entry name" value="Ferritin-like"/>
</dbReference>
<name>A0A7W5BW05_9GAMM</name>
<keyword evidence="2" id="KW-1185">Reference proteome</keyword>
<sequence>MRFHQVRELVRWAADYHARLEAAYTGLATNSVAPRLRLALDYLADHERRMRRELESYLAEGSGHRRVLDAWFDEPDDFPHPPVLECLPEARDDEGVEALLATALTMHRTLQDLYRHRGERASGTEEREFFEALVQGEDAEVRRLVRDIQRLEAY</sequence>
<dbReference type="RefSeq" id="WP_246392783.1">
    <property type="nucleotide sequence ID" value="NZ_JACHXM010000003.1"/>
</dbReference>
<dbReference type="AlphaFoldDB" id="A0A7W5BW05"/>
<gene>
    <name evidence="1" type="ORF">FHR96_000937</name>
</gene>
<reference evidence="1 2" key="1">
    <citation type="submission" date="2020-08" db="EMBL/GenBank/DDBJ databases">
        <title>Genomic Encyclopedia of Type Strains, Phase III (KMG-III): the genomes of soil and plant-associated and newly described type strains.</title>
        <authorList>
            <person name="Whitman W."/>
        </authorList>
    </citation>
    <scope>NUCLEOTIDE SEQUENCE [LARGE SCALE GENOMIC DNA]</scope>
    <source>
        <strain evidence="1 2">CECT 5995</strain>
    </source>
</reference>
<evidence type="ECO:0000313" key="2">
    <source>
        <dbReference type="Proteomes" id="UP000525987"/>
    </source>
</evidence>
<dbReference type="Proteomes" id="UP000525987">
    <property type="component" value="Unassembled WGS sequence"/>
</dbReference>
<proteinExistence type="predicted"/>
<organism evidence="1 2">
    <name type="scientific">Halomonas organivorans</name>
    <dbReference type="NCBI Taxonomy" id="257772"/>
    <lineage>
        <taxon>Bacteria</taxon>
        <taxon>Pseudomonadati</taxon>
        <taxon>Pseudomonadota</taxon>
        <taxon>Gammaproteobacteria</taxon>
        <taxon>Oceanospirillales</taxon>
        <taxon>Halomonadaceae</taxon>
        <taxon>Halomonas</taxon>
    </lineage>
</organism>
<protein>
    <submittedName>
        <fullName evidence="1">Rubrerythrin</fullName>
    </submittedName>
</protein>
<dbReference type="EMBL" id="JACHXM010000003">
    <property type="protein sequence ID" value="MBB3140085.1"/>
    <property type="molecule type" value="Genomic_DNA"/>
</dbReference>
<accession>A0A7W5BW05</accession>
<dbReference type="Gene3D" id="1.20.1260.10">
    <property type="match status" value="1"/>
</dbReference>